<dbReference type="EMBL" id="HQ687212">
    <property type="protein sequence ID" value="AEI70708.1"/>
    <property type="molecule type" value="Genomic_DNA"/>
</dbReference>
<gene>
    <name evidence="2" type="primary">scgA2</name>
</gene>
<accession>F8SUR8</accession>
<dbReference type="NCBIfam" id="NF041195">
    <property type="entry name" value="ScbA_BarX_GamBu"/>
    <property type="match status" value="1"/>
</dbReference>
<dbReference type="InterPro" id="IPR005509">
    <property type="entry name" value="AfsA_hotdog_dom"/>
</dbReference>
<feature type="domain" description="A-factor biosynthesis hotdog" evidence="1">
    <location>
        <begin position="195"/>
        <end position="308"/>
    </location>
</feature>
<protein>
    <submittedName>
        <fullName evidence="2">ScgA2</fullName>
    </submittedName>
</protein>
<dbReference type="Pfam" id="PF03756">
    <property type="entry name" value="AfsA"/>
    <property type="match status" value="2"/>
</dbReference>
<sequence>MPALACAAAPPQLPTLTSTVPREYVHRASFAEVLPTGWHQSAPDEFTVTAQWPRRHSFYTEQGGLHDPMLLWETIRQSLPLLSHTGYALPFGHRLSWERFRCTLRPEAMRIQLTPADLELRVSCSGIRRSRGQLAAISMDFAITRDGSPLATADTRFVCHSPAVYERLRAGRADPAHALATALPPAPPVPPHLLGRTLGHDVVLSPTATPRRWQLRADTSHPILFDHPVDHAPGVLLLEAARQAALATSPAGHTVPVELEVSFSRFVEYDAPCWITATPLDPDPQGRPRTHVTATQHDRVAYAATLTTESPAGRR</sequence>
<evidence type="ECO:0000259" key="1">
    <source>
        <dbReference type="Pfam" id="PF03756"/>
    </source>
</evidence>
<dbReference type="InterPro" id="IPR047757">
    <property type="entry name" value="AfsA-like"/>
</dbReference>
<organism evidence="2">
    <name type="scientific">Streptomyces chattanoogensis</name>
    <dbReference type="NCBI Taxonomy" id="66876"/>
    <lineage>
        <taxon>Bacteria</taxon>
        <taxon>Bacillati</taxon>
        <taxon>Actinomycetota</taxon>
        <taxon>Actinomycetes</taxon>
        <taxon>Kitasatosporales</taxon>
        <taxon>Streptomycetaceae</taxon>
        <taxon>Streptomyces</taxon>
    </lineage>
</organism>
<reference evidence="2" key="1">
    <citation type="submission" date="2010-12" db="EMBL/GenBank/DDBJ databases">
        <authorList>
            <person name="Du Y.-L."/>
            <person name="Bai L.-Q."/>
            <person name="Li Y.-Q."/>
        </authorList>
    </citation>
    <scope>NUCLEOTIDE SEQUENCE</scope>
    <source>
        <strain evidence="2">L10</strain>
    </source>
</reference>
<evidence type="ECO:0000313" key="2">
    <source>
        <dbReference type="EMBL" id="AEI70708.1"/>
    </source>
</evidence>
<dbReference type="GO" id="GO:0016740">
    <property type="term" value="F:transferase activity"/>
    <property type="evidence" value="ECO:0007669"/>
    <property type="project" value="InterPro"/>
</dbReference>
<feature type="domain" description="A-factor biosynthesis hotdog" evidence="1">
    <location>
        <begin position="24"/>
        <end position="159"/>
    </location>
</feature>
<name>F8SUR8_9ACTN</name>
<proteinExistence type="predicted"/>
<dbReference type="AlphaFoldDB" id="F8SUR8"/>